<organism evidence="1 2">
    <name type="scientific">Pedobacter lithocola</name>
    <dbReference type="NCBI Taxonomy" id="1908239"/>
    <lineage>
        <taxon>Bacteria</taxon>
        <taxon>Pseudomonadati</taxon>
        <taxon>Bacteroidota</taxon>
        <taxon>Sphingobacteriia</taxon>
        <taxon>Sphingobacteriales</taxon>
        <taxon>Sphingobacteriaceae</taxon>
        <taxon>Pedobacter</taxon>
    </lineage>
</organism>
<dbReference type="RefSeq" id="WP_378986810.1">
    <property type="nucleotide sequence ID" value="NZ_JBHSBW010000013.1"/>
</dbReference>
<name>A0ABV8PF20_9SPHI</name>
<evidence type="ECO:0000313" key="1">
    <source>
        <dbReference type="EMBL" id="MFC4212660.1"/>
    </source>
</evidence>
<accession>A0ABV8PF20</accession>
<keyword evidence="2" id="KW-1185">Reference proteome</keyword>
<dbReference type="Pfam" id="PF16263">
    <property type="entry name" value="DUF4917"/>
    <property type="match status" value="1"/>
</dbReference>
<proteinExistence type="predicted"/>
<dbReference type="EMBL" id="JBHSBW010000013">
    <property type="protein sequence ID" value="MFC4212660.1"/>
    <property type="molecule type" value="Genomic_DNA"/>
</dbReference>
<dbReference type="Proteomes" id="UP001595789">
    <property type="component" value="Unassembled WGS sequence"/>
</dbReference>
<sequence length="342" mass="40421">MENVLDFNECINQSTVKKHLIIGNGFSVDLFPEIFNYKKLAEKITDLKIKEIFKEFNTSDFEFVVLKLTDSLRVLNYYDNEKDIFNKVKADSEKLKEILITVISESHPENPNLITDEQYRSCFEFLKHFEDGRKYTFNYDLILYWVYMHFLDSEITPLKSDDGFRTNRDDDSMVTWEIDREHSQNLYYIHGAMHIFKDENASIQKYTWVNKNKTIGQQVKDSIDENKFPVFISEGTTEHKLKRIKENGYLSRSFSSIKSITGDFFIFGHSIRDEDDHVFEIINSNKSLKKIFISLHGKAESESGKKIIDKINSWRVLYDFKGREYIFFSSASANVWKKYQSE</sequence>
<protein>
    <submittedName>
        <fullName evidence="1">DUF4917 family protein</fullName>
    </submittedName>
</protein>
<dbReference type="InterPro" id="IPR032581">
    <property type="entry name" value="DUF4917"/>
</dbReference>
<comment type="caution">
    <text evidence="1">The sequence shown here is derived from an EMBL/GenBank/DDBJ whole genome shotgun (WGS) entry which is preliminary data.</text>
</comment>
<reference evidence="2" key="1">
    <citation type="journal article" date="2019" name="Int. J. Syst. Evol. Microbiol.">
        <title>The Global Catalogue of Microorganisms (GCM) 10K type strain sequencing project: providing services to taxonomists for standard genome sequencing and annotation.</title>
        <authorList>
            <consortium name="The Broad Institute Genomics Platform"/>
            <consortium name="The Broad Institute Genome Sequencing Center for Infectious Disease"/>
            <person name="Wu L."/>
            <person name="Ma J."/>
        </authorList>
    </citation>
    <scope>NUCLEOTIDE SEQUENCE [LARGE SCALE GENOMIC DNA]</scope>
    <source>
        <strain evidence="2">CCM 8691</strain>
    </source>
</reference>
<evidence type="ECO:0000313" key="2">
    <source>
        <dbReference type="Proteomes" id="UP001595789"/>
    </source>
</evidence>
<gene>
    <name evidence="1" type="ORF">ACFOWA_15800</name>
</gene>